<dbReference type="SUPFAM" id="SSF47413">
    <property type="entry name" value="lambda repressor-like DNA-binding domains"/>
    <property type="match status" value="1"/>
</dbReference>
<dbReference type="Gene3D" id="1.10.260.40">
    <property type="entry name" value="lambda repressor-like DNA-binding domains"/>
    <property type="match status" value="1"/>
</dbReference>
<sequence length="99" mass="11376">MKLKIKDFDSLLKKELKDKKFKSEYDALANEFTLAKEIIKLRKKRNLTQKDLAEKIETSQPAIARIESGNYKNLSLSFINRLAKALDAEPIIHLKSKSA</sequence>
<keyword evidence="3" id="KW-1185">Reference proteome</keyword>
<dbReference type="GO" id="GO:0003677">
    <property type="term" value="F:DNA binding"/>
    <property type="evidence" value="ECO:0007669"/>
    <property type="project" value="InterPro"/>
</dbReference>
<evidence type="ECO:0000313" key="3">
    <source>
        <dbReference type="Proteomes" id="UP000298264"/>
    </source>
</evidence>
<organism evidence="2 3">
    <name type="scientific">Leptospira ilyithenensis</name>
    <dbReference type="NCBI Taxonomy" id="2484901"/>
    <lineage>
        <taxon>Bacteria</taxon>
        <taxon>Pseudomonadati</taxon>
        <taxon>Spirochaetota</taxon>
        <taxon>Spirochaetia</taxon>
        <taxon>Leptospirales</taxon>
        <taxon>Leptospiraceae</taxon>
        <taxon>Leptospira</taxon>
    </lineage>
</organism>
<dbReference type="AlphaFoldDB" id="A0A4R9LL78"/>
<dbReference type="RefSeq" id="WP_135765925.1">
    <property type="nucleotide sequence ID" value="NZ_RQHV01000062.1"/>
</dbReference>
<dbReference type="OrthoDB" id="2325690at2"/>
<evidence type="ECO:0000313" key="2">
    <source>
        <dbReference type="EMBL" id="TGN06904.1"/>
    </source>
</evidence>
<dbReference type="InterPro" id="IPR010982">
    <property type="entry name" value="Lambda_DNA-bd_dom_sf"/>
</dbReference>
<dbReference type="PROSITE" id="PS50943">
    <property type="entry name" value="HTH_CROC1"/>
    <property type="match status" value="1"/>
</dbReference>
<dbReference type="SMART" id="SM00530">
    <property type="entry name" value="HTH_XRE"/>
    <property type="match status" value="1"/>
</dbReference>
<accession>A0A4R9LL78</accession>
<feature type="domain" description="HTH cro/C1-type" evidence="1">
    <location>
        <begin position="38"/>
        <end position="94"/>
    </location>
</feature>
<dbReference type="InterPro" id="IPR001387">
    <property type="entry name" value="Cro/C1-type_HTH"/>
</dbReference>
<reference evidence="2" key="1">
    <citation type="journal article" date="2019" name="PLoS Negl. Trop. Dis.">
        <title>Revisiting the worldwide diversity of Leptospira species in the environment.</title>
        <authorList>
            <person name="Vincent A.T."/>
            <person name="Schiettekatte O."/>
            <person name="Bourhy P."/>
            <person name="Veyrier F.J."/>
            <person name="Picardeau M."/>
        </authorList>
    </citation>
    <scope>NUCLEOTIDE SEQUENCE [LARGE SCALE GENOMIC DNA]</scope>
    <source>
        <strain evidence="2">201400974</strain>
    </source>
</reference>
<dbReference type="CDD" id="cd00093">
    <property type="entry name" value="HTH_XRE"/>
    <property type="match status" value="1"/>
</dbReference>
<dbReference type="Proteomes" id="UP000298264">
    <property type="component" value="Unassembled WGS sequence"/>
</dbReference>
<protein>
    <submittedName>
        <fullName evidence="2">XRE family transcriptional regulator</fullName>
    </submittedName>
</protein>
<name>A0A4R9LL78_9LEPT</name>
<dbReference type="Pfam" id="PF01381">
    <property type="entry name" value="HTH_3"/>
    <property type="match status" value="1"/>
</dbReference>
<dbReference type="EMBL" id="RQHV01000062">
    <property type="protein sequence ID" value="TGN06904.1"/>
    <property type="molecule type" value="Genomic_DNA"/>
</dbReference>
<comment type="caution">
    <text evidence="2">The sequence shown here is derived from an EMBL/GenBank/DDBJ whole genome shotgun (WGS) entry which is preliminary data.</text>
</comment>
<evidence type="ECO:0000259" key="1">
    <source>
        <dbReference type="PROSITE" id="PS50943"/>
    </source>
</evidence>
<proteinExistence type="predicted"/>
<gene>
    <name evidence="2" type="ORF">EHS11_17350</name>
</gene>